<protein>
    <submittedName>
        <fullName evidence="2">Uncharacterized protein</fullName>
    </submittedName>
</protein>
<proteinExistence type="predicted"/>
<feature type="region of interest" description="Disordered" evidence="1">
    <location>
        <begin position="68"/>
        <end position="87"/>
    </location>
</feature>
<dbReference type="Proteomes" id="UP000438429">
    <property type="component" value="Unassembled WGS sequence"/>
</dbReference>
<feature type="region of interest" description="Disordered" evidence="1">
    <location>
        <begin position="16"/>
        <end position="37"/>
    </location>
</feature>
<organism evidence="2 3">
    <name type="scientific">Scophthalmus maximus</name>
    <name type="common">Turbot</name>
    <name type="synonym">Psetta maxima</name>
    <dbReference type="NCBI Taxonomy" id="52904"/>
    <lineage>
        <taxon>Eukaryota</taxon>
        <taxon>Metazoa</taxon>
        <taxon>Chordata</taxon>
        <taxon>Craniata</taxon>
        <taxon>Vertebrata</taxon>
        <taxon>Euteleostomi</taxon>
        <taxon>Actinopterygii</taxon>
        <taxon>Neopterygii</taxon>
        <taxon>Teleostei</taxon>
        <taxon>Neoteleostei</taxon>
        <taxon>Acanthomorphata</taxon>
        <taxon>Carangaria</taxon>
        <taxon>Pleuronectiformes</taxon>
        <taxon>Pleuronectoidei</taxon>
        <taxon>Scophthalmidae</taxon>
        <taxon>Scophthalmus</taxon>
    </lineage>
</organism>
<evidence type="ECO:0000256" key="1">
    <source>
        <dbReference type="SAM" id="MobiDB-lite"/>
    </source>
</evidence>
<evidence type="ECO:0000313" key="3">
    <source>
        <dbReference type="Proteomes" id="UP000438429"/>
    </source>
</evidence>
<gene>
    <name evidence="2" type="ORF">F2P81_001601</name>
</gene>
<comment type="caution">
    <text evidence="2">The sequence shown here is derived from an EMBL/GenBank/DDBJ whole genome shotgun (WGS) entry which is preliminary data.</text>
</comment>
<reference evidence="2 3" key="1">
    <citation type="submission" date="2019-06" db="EMBL/GenBank/DDBJ databases">
        <title>Draft genomes of female and male turbot (Scophthalmus maximus).</title>
        <authorList>
            <person name="Xu H."/>
            <person name="Xu X.-W."/>
            <person name="Shao C."/>
            <person name="Chen S."/>
        </authorList>
    </citation>
    <scope>NUCLEOTIDE SEQUENCE [LARGE SCALE GENOMIC DNA]</scope>
    <source>
        <strain evidence="2">Ysfricsl-2016a</strain>
        <tissue evidence="2">Blood</tissue>
    </source>
</reference>
<dbReference type="AlphaFoldDB" id="A0A6A4TSN5"/>
<name>A0A6A4TSN5_SCOMX</name>
<accession>A0A6A4TSN5</accession>
<evidence type="ECO:0000313" key="2">
    <source>
        <dbReference type="EMBL" id="KAF0045072.1"/>
    </source>
</evidence>
<sequence length="161" mass="17777">MLATFALERSSNYPSVFGASVPRSRQPLGPRRHRASTASCLPKKTLAGRRCERLGGGTLSNRLSVRDVISPRKRPTDGNLANQDDSRSVLRNRNSHKLDKHAEWWGEWGALDSLLLIFEHGQTQDIVLCAVLYTNTTVALKGRPDADATSSLCTAERHVDV</sequence>
<dbReference type="EMBL" id="VEVO01000002">
    <property type="protein sequence ID" value="KAF0045072.1"/>
    <property type="molecule type" value="Genomic_DNA"/>
</dbReference>